<feature type="transmembrane region" description="Helical" evidence="1">
    <location>
        <begin position="31"/>
        <end position="50"/>
    </location>
</feature>
<proteinExistence type="predicted"/>
<dbReference type="EMBL" id="JBHLTL010000001">
    <property type="protein sequence ID" value="MFC0588561.1"/>
    <property type="molecule type" value="Genomic_DNA"/>
</dbReference>
<feature type="transmembrane region" description="Helical" evidence="1">
    <location>
        <begin position="219"/>
        <end position="237"/>
    </location>
</feature>
<dbReference type="Proteomes" id="UP001589943">
    <property type="component" value="Unassembled WGS sequence"/>
</dbReference>
<keyword evidence="1" id="KW-0812">Transmembrane</keyword>
<organism evidence="2 3">
    <name type="scientific">Novosphingobium aquiterrae</name>
    <dbReference type="NCBI Taxonomy" id="624388"/>
    <lineage>
        <taxon>Bacteria</taxon>
        <taxon>Pseudomonadati</taxon>
        <taxon>Pseudomonadota</taxon>
        <taxon>Alphaproteobacteria</taxon>
        <taxon>Sphingomonadales</taxon>
        <taxon>Sphingomonadaceae</taxon>
        <taxon>Novosphingobium</taxon>
    </lineage>
</organism>
<evidence type="ECO:0000256" key="1">
    <source>
        <dbReference type="SAM" id="Phobius"/>
    </source>
</evidence>
<keyword evidence="3" id="KW-1185">Reference proteome</keyword>
<feature type="transmembrane region" description="Helical" evidence="1">
    <location>
        <begin position="150"/>
        <end position="174"/>
    </location>
</feature>
<keyword evidence="1" id="KW-1133">Transmembrane helix</keyword>
<reference evidence="2 3" key="1">
    <citation type="submission" date="2024-09" db="EMBL/GenBank/DDBJ databases">
        <authorList>
            <person name="Sun Q."/>
            <person name="Mori K."/>
        </authorList>
    </citation>
    <scope>NUCLEOTIDE SEQUENCE [LARGE SCALE GENOMIC DNA]</scope>
    <source>
        <strain evidence="2 3">NCAIM B.02537</strain>
    </source>
</reference>
<evidence type="ECO:0000313" key="2">
    <source>
        <dbReference type="EMBL" id="MFC0588561.1"/>
    </source>
</evidence>
<gene>
    <name evidence="2" type="ORF">ACFFF7_03970</name>
</gene>
<comment type="caution">
    <text evidence="2">The sequence shown here is derived from an EMBL/GenBank/DDBJ whole genome shotgun (WGS) entry which is preliminary data.</text>
</comment>
<feature type="transmembrane region" description="Helical" evidence="1">
    <location>
        <begin position="110"/>
        <end position="130"/>
    </location>
</feature>
<evidence type="ECO:0008006" key="4">
    <source>
        <dbReference type="Google" id="ProtNLM"/>
    </source>
</evidence>
<feature type="transmembrane region" description="Helical" evidence="1">
    <location>
        <begin position="269"/>
        <end position="288"/>
    </location>
</feature>
<evidence type="ECO:0000313" key="3">
    <source>
        <dbReference type="Proteomes" id="UP001589943"/>
    </source>
</evidence>
<feature type="transmembrane region" description="Helical" evidence="1">
    <location>
        <begin position="186"/>
        <end position="207"/>
    </location>
</feature>
<sequence>MSAEPPQEQFSKGGFTPRAWLQGEPGPRESLIFALLLTLVSVLPVLVAVYPQMVDYPAHLARFHVMLERDHSQFLQQYYGFKWRWMGNLGADLLIRPLAAWFPLETAGRIVVGIIPLITGLGIIAVEWVLRRRIGVGAVLAMCFIWSPALLLGFLNFGLSLAAALFVFAAWVLLEGKRWRAAVMVPAGFLVWVCHVSGWGALGLMVFAYEWNRTRDWRAFIAPWPLAFPVLALLFGAGTKGLASYGYGESVSVYKWSIWKQAMRDSIEWLDYASLILILGILAVSAGLRRIDPRLGWATVLLLLSSLALPRHIFAGDLVDARMISTGLMVGCLALAWRAPRWVMLAAALLFLGRLALTTDNWKRDSRETAHLLQTIDRLPMGAKLATVVITERRQWQYNPQEHICGYALVRRDALVNCNFALPMVHMLTINEGGPYFRDPYHRLYHRSGAYINLLSYDPAKNADWFWYVGSNRPDKLPLRARVIEADRHTLLARLAKRRTGS</sequence>
<dbReference type="RefSeq" id="WP_379480058.1">
    <property type="nucleotide sequence ID" value="NZ_JBHLTL010000001.1"/>
</dbReference>
<feature type="transmembrane region" description="Helical" evidence="1">
    <location>
        <begin position="335"/>
        <end position="357"/>
    </location>
</feature>
<name>A0ABV6PFE9_9SPHN</name>
<keyword evidence="1" id="KW-0472">Membrane</keyword>
<feature type="transmembrane region" description="Helical" evidence="1">
    <location>
        <begin position="295"/>
        <end position="315"/>
    </location>
</feature>
<protein>
    <recommendedName>
        <fullName evidence="4">Glycosyltransferase RgtA/B/C/D-like domain-containing protein</fullName>
    </recommendedName>
</protein>
<accession>A0ABV6PFE9</accession>